<dbReference type="HOGENOM" id="CLU_001265_30_1_1"/>
<evidence type="ECO:0000256" key="5">
    <source>
        <dbReference type="ARBA" id="ARBA00022989"/>
    </source>
</evidence>
<dbReference type="SUPFAM" id="SSF103473">
    <property type="entry name" value="MFS general substrate transporter"/>
    <property type="match status" value="1"/>
</dbReference>
<keyword evidence="3 7" id="KW-0813">Transport</keyword>
<dbReference type="CDD" id="cd17356">
    <property type="entry name" value="MFS_HXT"/>
    <property type="match status" value="1"/>
</dbReference>
<feature type="region of interest" description="Disordered" evidence="8">
    <location>
        <begin position="499"/>
        <end position="523"/>
    </location>
</feature>
<evidence type="ECO:0000256" key="4">
    <source>
        <dbReference type="ARBA" id="ARBA00022692"/>
    </source>
</evidence>
<reference evidence="11" key="2">
    <citation type="submission" date="2014-02" db="EMBL/GenBank/DDBJ databases">
        <title>Complete DNA sequence of /Kuraishia capsulata/ illustrates novel genomic features among budding yeasts (/Saccharomycotina/).</title>
        <authorList>
            <person name="Morales L."/>
            <person name="Noel B."/>
            <person name="Porcel B."/>
            <person name="Marcet-Houben M."/>
            <person name="Hullo M-F."/>
            <person name="Sacerdot C."/>
            <person name="Tekaia F."/>
            <person name="Leh-Louis V."/>
            <person name="Despons L."/>
            <person name="Khanna V."/>
            <person name="Aury J-M."/>
            <person name="Barbe V."/>
            <person name="Couloux A."/>
            <person name="Labadie K."/>
            <person name="Pelletier E."/>
            <person name="Souciet J-L."/>
            <person name="Boekhout T."/>
            <person name="Gabaldon T."/>
            <person name="Wincker P."/>
            <person name="Dujon B."/>
        </authorList>
    </citation>
    <scope>NUCLEOTIDE SEQUENCE</scope>
    <source>
        <strain evidence="11">CBS 1993</strain>
    </source>
</reference>
<dbReference type="FunFam" id="1.20.1250.20:FF:000134">
    <property type="entry name" value="MFS sugar transporter protein"/>
    <property type="match status" value="1"/>
</dbReference>
<dbReference type="Gene3D" id="1.20.1250.20">
    <property type="entry name" value="MFS general substrate transporter like domains"/>
    <property type="match status" value="1"/>
</dbReference>
<dbReference type="PROSITE" id="PS00216">
    <property type="entry name" value="SUGAR_TRANSPORT_1"/>
    <property type="match status" value="1"/>
</dbReference>
<feature type="transmembrane region" description="Helical" evidence="9">
    <location>
        <begin position="93"/>
        <end position="114"/>
    </location>
</feature>
<dbReference type="AlphaFoldDB" id="W6MT62"/>
<dbReference type="PROSITE" id="PS50850">
    <property type="entry name" value="MFS"/>
    <property type="match status" value="1"/>
</dbReference>
<dbReference type="EMBL" id="HG793131">
    <property type="protein sequence ID" value="CDK29568.1"/>
    <property type="molecule type" value="Genomic_DNA"/>
</dbReference>
<accession>W6MT62</accession>
<feature type="compositionally biased region" description="Polar residues" evidence="8">
    <location>
        <begin position="499"/>
        <end position="509"/>
    </location>
</feature>
<organism evidence="11 12">
    <name type="scientific">Kuraishia capsulata CBS 1993</name>
    <dbReference type="NCBI Taxonomy" id="1382522"/>
    <lineage>
        <taxon>Eukaryota</taxon>
        <taxon>Fungi</taxon>
        <taxon>Dikarya</taxon>
        <taxon>Ascomycota</taxon>
        <taxon>Saccharomycotina</taxon>
        <taxon>Pichiomycetes</taxon>
        <taxon>Pichiales</taxon>
        <taxon>Pichiaceae</taxon>
        <taxon>Kuraishia</taxon>
    </lineage>
</organism>
<dbReference type="Pfam" id="PF00083">
    <property type="entry name" value="Sugar_tr"/>
    <property type="match status" value="1"/>
</dbReference>
<dbReference type="InterPro" id="IPR036259">
    <property type="entry name" value="MFS_trans_sf"/>
</dbReference>
<dbReference type="PRINTS" id="PR00171">
    <property type="entry name" value="SUGRTRNSPORT"/>
</dbReference>
<feature type="transmembrane region" description="Helical" evidence="9">
    <location>
        <begin position="120"/>
        <end position="136"/>
    </location>
</feature>
<evidence type="ECO:0000256" key="6">
    <source>
        <dbReference type="ARBA" id="ARBA00023136"/>
    </source>
</evidence>
<feature type="transmembrane region" description="Helical" evidence="9">
    <location>
        <begin position="12"/>
        <end position="30"/>
    </location>
</feature>
<dbReference type="GeneID" id="34522940"/>
<evidence type="ECO:0000256" key="1">
    <source>
        <dbReference type="ARBA" id="ARBA00004141"/>
    </source>
</evidence>
<dbReference type="PANTHER" id="PTHR48022">
    <property type="entry name" value="PLASTIDIC GLUCOSE TRANSPORTER 4"/>
    <property type="match status" value="1"/>
</dbReference>
<keyword evidence="12" id="KW-1185">Reference proteome</keyword>
<name>W6MT62_9ASCO</name>
<sequence length="614" mass="67675">MISRRQTRQSSIMAFAVGLLTAVGGFLYGYDTGIINGMLEMDYVKRNFAPNGKNFTAPDTAIITAVLSIGTFVGALFAPVLSDTIGRRLTIVYSAGIVFSLGTILQLILTNMALLCVGRFVSGLGVGIISAVIPLYQAESSPKGVRGAIISLYQCAITLGLLVSSAVVQGTHKIDDSRCFRIPISLQLIWSAVLSTGVFFLPESPRFFVKKDRLDDAIVALSRFRKLPVTDESLIEELIEIKASHDYEMSFGKPSIFDCFRSSPSRCRQGYRMFTGMALQALQQCTGINFIFYYGVNFFVHASVQNSYLISFITYAVNVTFTIPGIIFVEVIGRRKLIIFGAAGMTVSNFIIAIVGCTTDSVIANKVMIAFVCLFIAFFASSWGPVVWVIVGESYSLSVRQKAVSLTAATNWIVNFVFAYSTPYLVDAGKHTAALGTKIFFLWGACCTLACVFSYLFVYETKGLMLEEIDEMYRVCRSAGKSAGFKSTLHERYVLNNQEEQRTTVSSSTNDKRLESSSSTNDKRLELSRTVTTGLYERSHHGGNFQLNVVTGTPPSIDSNSDDDELMDVVDGHGVNAYNYTNEQDLMEFIQGLHLDNRFQFERSGDSEGPERPE</sequence>
<keyword evidence="5 9" id="KW-1133">Transmembrane helix</keyword>
<dbReference type="GO" id="GO:0005351">
    <property type="term" value="F:carbohydrate:proton symporter activity"/>
    <property type="evidence" value="ECO:0007669"/>
    <property type="project" value="TreeGrafter"/>
</dbReference>
<feature type="transmembrane region" description="Helical" evidence="9">
    <location>
        <begin position="403"/>
        <end position="420"/>
    </location>
</feature>
<evidence type="ECO:0000256" key="3">
    <source>
        <dbReference type="ARBA" id="ARBA00022448"/>
    </source>
</evidence>
<feature type="transmembrane region" description="Helical" evidence="9">
    <location>
        <begin position="337"/>
        <end position="355"/>
    </location>
</feature>
<keyword evidence="4 9" id="KW-0812">Transmembrane</keyword>
<evidence type="ECO:0000256" key="8">
    <source>
        <dbReference type="SAM" id="MobiDB-lite"/>
    </source>
</evidence>
<gene>
    <name evidence="11" type="ORF">KUCA_T00005560001</name>
</gene>
<evidence type="ECO:0000256" key="2">
    <source>
        <dbReference type="ARBA" id="ARBA00010992"/>
    </source>
</evidence>
<reference evidence="11" key="1">
    <citation type="submission" date="2013-12" db="EMBL/GenBank/DDBJ databases">
        <authorList>
            <person name="Genoscope - CEA"/>
        </authorList>
    </citation>
    <scope>NUCLEOTIDE SEQUENCE</scope>
    <source>
        <strain evidence="11">CBS 1993</strain>
    </source>
</reference>
<dbReference type="InterPro" id="IPR005828">
    <property type="entry name" value="MFS_sugar_transport-like"/>
</dbReference>
<feature type="transmembrane region" description="Helical" evidence="9">
    <location>
        <begin position="440"/>
        <end position="458"/>
    </location>
</feature>
<dbReference type="PROSITE" id="PS00217">
    <property type="entry name" value="SUGAR_TRANSPORT_2"/>
    <property type="match status" value="1"/>
</dbReference>
<evidence type="ECO:0000313" key="11">
    <source>
        <dbReference type="EMBL" id="CDK29568.1"/>
    </source>
</evidence>
<evidence type="ECO:0000256" key="9">
    <source>
        <dbReference type="SAM" id="Phobius"/>
    </source>
</evidence>
<protein>
    <recommendedName>
        <fullName evidence="10">Major facilitator superfamily (MFS) profile domain-containing protein</fullName>
    </recommendedName>
</protein>
<dbReference type="InterPro" id="IPR005829">
    <property type="entry name" value="Sugar_transporter_CS"/>
</dbReference>
<comment type="subcellular location">
    <subcellularLocation>
        <location evidence="1">Membrane</location>
        <topology evidence="1">Multi-pass membrane protein</topology>
    </subcellularLocation>
</comment>
<dbReference type="InterPro" id="IPR020846">
    <property type="entry name" value="MFS_dom"/>
</dbReference>
<keyword evidence="6 9" id="KW-0472">Membrane</keyword>
<evidence type="ECO:0000256" key="7">
    <source>
        <dbReference type="RuleBase" id="RU003346"/>
    </source>
</evidence>
<dbReference type="PANTHER" id="PTHR48022:SF16">
    <property type="entry name" value="HIGH GLUCOSE SENSOR RGT2-RELATED"/>
    <property type="match status" value="1"/>
</dbReference>
<dbReference type="RefSeq" id="XP_022461552.1">
    <property type="nucleotide sequence ID" value="XM_022605974.1"/>
</dbReference>
<dbReference type="InterPro" id="IPR050360">
    <property type="entry name" value="MFS_Sugar_Transporters"/>
</dbReference>
<feature type="transmembrane region" description="Helical" evidence="9">
    <location>
        <begin position="367"/>
        <end position="391"/>
    </location>
</feature>
<evidence type="ECO:0000313" key="12">
    <source>
        <dbReference type="Proteomes" id="UP000019384"/>
    </source>
</evidence>
<proteinExistence type="inferred from homology"/>
<dbReference type="NCBIfam" id="TIGR00879">
    <property type="entry name" value="SP"/>
    <property type="match status" value="1"/>
</dbReference>
<evidence type="ECO:0000259" key="10">
    <source>
        <dbReference type="PROSITE" id="PS50850"/>
    </source>
</evidence>
<dbReference type="STRING" id="1382522.W6MT62"/>
<feature type="transmembrane region" description="Helical" evidence="9">
    <location>
        <begin position="61"/>
        <end position="81"/>
    </location>
</feature>
<feature type="transmembrane region" description="Helical" evidence="9">
    <location>
        <begin position="308"/>
        <end position="330"/>
    </location>
</feature>
<feature type="transmembrane region" description="Helical" evidence="9">
    <location>
        <begin position="180"/>
        <end position="201"/>
    </location>
</feature>
<feature type="transmembrane region" description="Helical" evidence="9">
    <location>
        <begin position="148"/>
        <end position="168"/>
    </location>
</feature>
<feature type="compositionally biased region" description="Basic and acidic residues" evidence="8">
    <location>
        <begin position="510"/>
        <end position="523"/>
    </location>
</feature>
<feature type="domain" description="Major facilitator superfamily (MFS) profile" evidence="10">
    <location>
        <begin position="17"/>
        <end position="462"/>
    </location>
</feature>
<dbReference type="GO" id="GO:0016020">
    <property type="term" value="C:membrane"/>
    <property type="evidence" value="ECO:0007669"/>
    <property type="project" value="UniProtKB-SubCell"/>
</dbReference>
<comment type="similarity">
    <text evidence="2 7">Belongs to the major facilitator superfamily. Sugar transporter (TC 2.A.1.1) family.</text>
</comment>
<dbReference type="OrthoDB" id="6612291at2759"/>
<dbReference type="Proteomes" id="UP000019384">
    <property type="component" value="Unassembled WGS sequence"/>
</dbReference>
<feature type="transmembrane region" description="Helical" evidence="9">
    <location>
        <begin position="271"/>
        <end position="296"/>
    </location>
</feature>
<dbReference type="InterPro" id="IPR003663">
    <property type="entry name" value="Sugar/inositol_transpt"/>
</dbReference>